<evidence type="ECO:0000256" key="1">
    <source>
        <dbReference type="SAM" id="Coils"/>
    </source>
</evidence>
<proteinExistence type="predicted"/>
<dbReference type="EMBL" id="CP061172">
    <property type="protein sequence ID" value="QNR65500.1"/>
    <property type="molecule type" value="Genomic_DNA"/>
</dbReference>
<dbReference type="PROSITE" id="PS00092">
    <property type="entry name" value="N6_MTASE"/>
    <property type="match status" value="1"/>
</dbReference>
<feature type="coiled-coil region" evidence="1">
    <location>
        <begin position="666"/>
        <end position="725"/>
    </location>
</feature>
<dbReference type="InterPro" id="IPR002052">
    <property type="entry name" value="DNA_methylase_N6_adenine_CS"/>
</dbReference>
<dbReference type="GO" id="GO:0003676">
    <property type="term" value="F:nucleic acid binding"/>
    <property type="evidence" value="ECO:0007669"/>
    <property type="project" value="InterPro"/>
</dbReference>
<keyword evidence="1" id="KW-0175">Coiled coil</keyword>
<keyword evidence="2" id="KW-0489">Methyltransferase</keyword>
<dbReference type="PRINTS" id="PR00507">
    <property type="entry name" value="N12N6MTFRASE"/>
</dbReference>
<evidence type="ECO:0000313" key="3">
    <source>
        <dbReference type="Proteomes" id="UP000516384"/>
    </source>
</evidence>
<dbReference type="Gene3D" id="3.40.50.150">
    <property type="entry name" value="Vaccinia Virus protein VP39"/>
    <property type="match status" value="1"/>
</dbReference>
<protein>
    <submittedName>
        <fullName evidence="2">Methyltransferase</fullName>
    </submittedName>
</protein>
<dbReference type="AlphaFoldDB" id="A0A7H0Y342"/>
<accession>A0A7H0Y342</accession>
<sequence length="1011" mass="116733">MWYGDKRDAKVNIAMALVEKGWKIYGYKNDESDGMTDYYSPADWNGIAEKNGYVLCIDQNSLHYSGLERKEYIGGSATYKSNARIQKLEAMMNDEASTDNEKASCAVLIKKEREKDGAIEKYKVIETYPKFSHPNPKSCSWHIEKDGEIVGKGTGVFACYQSNDHIKENRIERDIKINKLIARFEKVLSDTDSLVAEVIQVPVTVTKLVEKNIVSLAESDIKDGFTFIMKVGYTHGKYKGNKYTFSYKGEHYYAFAQLTKNNKPSTSMGKSWSLTVDRINELLKKGHITVIEFVEVTEYKEKTVYRKAARKQTVSNVPAIETTEVIKGNDEAVNVPAEVAVSYNEEKQGIEIRFPSKPESNIIEQLKANGFRWSKRGFWYAKQSEATIEFSKLIGSKATDEERHTTEPMTYDEIEINDLHLYTVSDELQSRLHSASMFEVNYKAECIDIFEEIQSSALDVVNSTDNKHVQHQIKKYLQSFKKRYYSQYIKILNHRANNPSWAVTGRGGLNVRRYNKMQDRYGSMLGQFSDMKKEFDNRMDKFKAKVEQIENNRIKNEVSSIEELPEFKVERKEITVAGYTETTRAYIYKKYMIAKSWGMFRVFKDGQEVNTNLKTTSRLDEAKRYVAYLDKKDSVHPEEVNKVEDDKKQILRKEEANNKDDRQHYISKINKQIESAQKKLNALSGDYQTNTWKRQQEAASREEKKDNLNLEIKILEHLKEKAISNTMDEFDIVLLVGSFREDMRIKYKSRGKNNYEVKYPTVNPDAGVNGWWNQEVPKLQKRLNKAGIHNTEQYNEAIDKYAALVKGIEKPVNPVQQKIRKMESEVKLYKIDGYFPTPKTIVQRMIDLADVQDGETILEPSAGNGNILDGVSEYIQDNSLNADLHCIEWNYTLRQILELKQYKLVANDFIEFVPFTKYHKIIMNPPFEKGKDVDHVLKAYDCLKDGGRLIAIMSPHWTFASDSKSIHFRNWLNNKGYYEKLPEGSFKESGTGVNTVLVVIEKSEEETARAN</sequence>
<keyword evidence="2" id="KW-0808">Transferase</keyword>
<evidence type="ECO:0000313" key="2">
    <source>
        <dbReference type="EMBL" id="QNR65500.1"/>
    </source>
</evidence>
<dbReference type="SUPFAM" id="SSF53335">
    <property type="entry name" value="S-adenosyl-L-methionine-dependent methyltransferases"/>
    <property type="match status" value="1"/>
</dbReference>
<dbReference type="InterPro" id="IPR029063">
    <property type="entry name" value="SAM-dependent_MTases_sf"/>
</dbReference>
<dbReference type="GO" id="GO:0008168">
    <property type="term" value="F:methyltransferase activity"/>
    <property type="evidence" value="ECO:0007669"/>
    <property type="project" value="UniProtKB-KW"/>
</dbReference>
<gene>
    <name evidence="2" type="ORF">IAQ67_16570</name>
</gene>
<name>A0A7H0Y342_9BACL</name>
<reference evidence="2 3" key="1">
    <citation type="submission" date="2020-09" db="EMBL/GenBank/DDBJ databases">
        <title>Characterization of Paenibacillus peoriae strain ZF390 with broad-spectrum antimicrobial activity as a potential biocontrol agent.</title>
        <authorList>
            <person name="Li L."/>
            <person name="Zhao Y."/>
            <person name="Li B."/>
            <person name="Xie X."/>
        </authorList>
    </citation>
    <scope>NUCLEOTIDE SEQUENCE [LARGE SCALE GENOMIC DNA]</scope>
    <source>
        <strain evidence="2 3">ZF390</strain>
    </source>
</reference>
<dbReference type="GO" id="GO:0032259">
    <property type="term" value="P:methylation"/>
    <property type="evidence" value="ECO:0007669"/>
    <property type="project" value="UniProtKB-KW"/>
</dbReference>
<organism evidence="2 3">
    <name type="scientific">Paenibacillus peoriae</name>
    <dbReference type="NCBI Taxonomy" id="59893"/>
    <lineage>
        <taxon>Bacteria</taxon>
        <taxon>Bacillati</taxon>
        <taxon>Bacillota</taxon>
        <taxon>Bacilli</taxon>
        <taxon>Bacillales</taxon>
        <taxon>Paenibacillaceae</taxon>
        <taxon>Paenibacillus</taxon>
    </lineage>
</organism>
<dbReference type="CDD" id="cd02440">
    <property type="entry name" value="AdoMet_MTases"/>
    <property type="match status" value="1"/>
</dbReference>
<dbReference type="Proteomes" id="UP000516384">
    <property type="component" value="Chromosome"/>
</dbReference>
<dbReference type="RefSeq" id="WP_190297393.1">
    <property type="nucleotide sequence ID" value="NZ_CP061172.1"/>
</dbReference>